<evidence type="ECO:0000256" key="1">
    <source>
        <dbReference type="ARBA" id="ARBA00022801"/>
    </source>
</evidence>
<dbReference type="Pfam" id="PF04371">
    <property type="entry name" value="PAD_porph"/>
    <property type="match status" value="1"/>
</dbReference>
<dbReference type="PANTHER" id="PTHR31377:SF0">
    <property type="entry name" value="AGMATINE DEIMINASE-RELATED"/>
    <property type="match status" value="1"/>
</dbReference>
<keyword evidence="1" id="KW-0378">Hydrolase</keyword>
<accession>A0ABP6Q9E1</accession>
<dbReference type="SUPFAM" id="SSF55909">
    <property type="entry name" value="Pentein"/>
    <property type="match status" value="1"/>
</dbReference>
<dbReference type="Proteomes" id="UP001501237">
    <property type="component" value="Unassembled WGS sequence"/>
</dbReference>
<evidence type="ECO:0000313" key="2">
    <source>
        <dbReference type="EMBL" id="GAA3211099.1"/>
    </source>
</evidence>
<comment type="caution">
    <text evidence="2">The sequence shown here is derived from an EMBL/GenBank/DDBJ whole genome shotgun (WGS) entry which is preliminary data.</text>
</comment>
<dbReference type="Gene3D" id="3.75.10.10">
    <property type="entry name" value="L-arginine/glycine Amidinotransferase, Chain A"/>
    <property type="match status" value="1"/>
</dbReference>
<dbReference type="PANTHER" id="PTHR31377">
    <property type="entry name" value="AGMATINE DEIMINASE-RELATED"/>
    <property type="match status" value="1"/>
</dbReference>
<keyword evidence="3" id="KW-1185">Reference proteome</keyword>
<gene>
    <name evidence="2" type="ORF">GCM10010468_29540</name>
</gene>
<sequence>MSTPAADGYFMPAEWRPHSRTWMSFPVIGFMDVEESCRAWSAVANTIAGYEPVTMVADPSRAALARTWLDPRIEIVERPLDDAWHRDNGATFLVDGRGGLAAVDWRFRAWGMTSQPWEKDDAIAAFAAERAGARRYVSAMVNEGGGIHVDGEGTVIITETVQLHDRRNPGWTKEQVEAELRAMIGVSKVIWLPRGLAGDYGGYGTNGHVDLLAAFVRPGLVVAHVQDDPAHPDFETSRENLALLRASTDARGRALEVVELLAPSVKEVDGEICDYSYINHYLANGLALLCSFGDPRDEDIAAIFSRLFPGRAIEFCDARTIFAYGGGIHCITQQEPRP</sequence>
<reference evidence="3" key="1">
    <citation type="journal article" date="2019" name="Int. J. Syst. Evol. Microbiol.">
        <title>The Global Catalogue of Microorganisms (GCM) 10K type strain sequencing project: providing services to taxonomists for standard genome sequencing and annotation.</title>
        <authorList>
            <consortium name="The Broad Institute Genomics Platform"/>
            <consortium name="The Broad Institute Genome Sequencing Center for Infectious Disease"/>
            <person name="Wu L."/>
            <person name="Ma J."/>
        </authorList>
    </citation>
    <scope>NUCLEOTIDE SEQUENCE [LARGE SCALE GENOMIC DNA]</scope>
    <source>
        <strain evidence="3">JCM 9377</strain>
    </source>
</reference>
<dbReference type="RefSeq" id="WP_344828028.1">
    <property type="nucleotide sequence ID" value="NZ_BAAAUV010000006.1"/>
</dbReference>
<evidence type="ECO:0000313" key="3">
    <source>
        <dbReference type="Proteomes" id="UP001501237"/>
    </source>
</evidence>
<organism evidence="2 3">
    <name type="scientific">Actinocorallia longicatena</name>
    <dbReference type="NCBI Taxonomy" id="111803"/>
    <lineage>
        <taxon>Bacteria</taxon>
        <taxon>Bacillati</taxon>
        <taxon>Actinomycetota</taxon>
        <taxon>Actinomycetes</taxon>
        <taxon>Streptosporangiales</taxon>
        <taxon>Thermomonosporaceae</taxon>
        <taxon>Actinocorallia</taxon>
    </lineage>
</organism>
<dbReference type="InterPro" id="IPR007466">
    <property type="entry name" value="Peptidyl-Arg-deiminase_porph"/>
</dbReference>
<name>A0ABP6Q9E1_9ACTN</name>
<proteinExistence type="predicted"/>
<protein>
    <submittedName>
        <fullName evidence="2">Agmatine deiminase family protein</fullName>
    </submittedName>
</protein>
<dbReference type="EMBL" id="BAAAUV010000006">
    <property type="protein sequence ID" value="GAA3211099.1"/>
    <property type="molecule type" value="Genomic_DNA"/>
</dbReference>